<feature type="transmembrane region" description="Helical" evidence="2">
    <location>
        <begin position="174"/>
        <end position="201"/>
    </location>
</feature>
<dbReference type="EMBL" id="AMGY01000001">
    <property type="protein sequence ID" value="EXJ92997.1"/>
    <property type="molecule type" value="Genomic_DNA"/>
</dbReference>
<evidence type="ECO:0000256" key="1">
    <source>
        <dbReference type="SAM" id="MobiDB-lite"/>
    </source>
</evidence>
<evidence type="ECO:0000313" key="4">
    <source>
        <dbReference type="Proteomes" id="UP000019478"/>
    </source>
</evidence>
<keyword evidence="4" id="KW-1185">Reference proteome</keyword>
<dbReference type="GeneID" id="19165687"/>
<feature type="transmembrane region" description="Helical" evidence="2">
    <location>
        <begin position="32"/>
        <end position="56"/>
    </location>
</feature>
<keyword evidence="2" id="KW-0812">Transmembrane</keyword>
<gene>
    <name evidence="3" type="ORF">A1O3_01553</name>
</gene>
<feature type="transmembrane region" description="Helical" evidence="2">
    <location>
        <begin position="117"/>
        <end position="141"/>
    </location>
</feature>
<evidence type="ECO:0000313" key="3">
    <source>
        <dbReference type="EMBL" id="EXJ92997.1"/>
    </source>
</evidence>
<dbReference type="AlphaFoldDB" id="W9YJC4"/>
<evidence type="ECO:0000256" key="2">
    <source>
        <dbReference type="SAM" id="Phobius"/>
    </source>
</evidence>
<name>W9YJC4_9EURO</name>
<reference evidence="3 4" key="1">
    <citation type="submission" date="2013-03" db="EMBL/GenBank/DDBJ databases">
        <title>The Genome Sequence of Capronia epimyces CBS 606.96.</title>
        <authorList>
            <consortium name="The Broad Institute Genomics Platform"/>
            <person name="Cuomo C."/>
            <person name="de Hoog S."/>
            <person name="Gorbushina A."/>
            <person name="Walker B."/>
            <person name="Young S.K."/>
            <person name="Zeng Q."/>
            <person name="Gargeya S."/>
            <person name="Fitzgerald M."/>
            <person name="Haas B."/>
            <person name="Abouelleil A."/>
            <person name="Allen A.W."/>
            <person name="Alvarado L."/>
            <person name="Arachchi H.M."/>
            <person name="Berlin A.M."/>
            <person name="Chapman S.B."/>
            <person name="Gainer-Dewar J."/>
            <person name="Goldberg J."/>
            <person name="Griggs A."/>
            <person name="Gujja S."/>
            <person name="Hansen M."/>
            <person name="Howarth C."/>
            <person name="Imamovic A."/>
            <person name="Ireland A."/>
            <person name="Larimer J."/>
            <person name="McCowan C."/>
            <person name="Murphy C."/>
            <person name="Pearson M."/>
            <person name="Poon T.W."/>
            <person name="Priest M."/>
            <person name="Roberts A."/>
            <person name="Saif S."/>
            <person name="Shea T."/>
            <person name="Sisk P."/>
            <person name="Sykes S."/>
            <person name="Wortman J."/>
            <person name="Nusbaum C."/>
            <person name="Birren B."/>
        </authorList>
    </citation>
    <scope>NUCLEOTIDE SEQUENCE [LARGE SCALE GENOMIC DNA]</scope>
    <source>
        <strain evidence="3 4">CBS 606.96</strain>
    </source>
</reference>
<accession>W9YJC4</accession>
<protein>
    <submittedName>
        <fullName evidence="3">Uncharacterized protein</fullName>
    </submittedName>
</protein>
<dbReference type="eggNOG" id="ENOG502RPHS">
    <property type="taxonomic scope" value="Eukaryota"/>
</dbReference>
<feature type="transmembrane region" description="Helical" evidence="2">
    <location>
        <begin position="76"/>
        <end position="96"/>
    </location>
</feature>
<dbReference type="Proteomes" id="UP000019478">
    <property type="component" value="Unassembled WGS sequence"/>
</dbReference>
<feature type="region of interest" description="Disordered" evidence="1">
    <location>
        <begin position="224"/>
        <end position="323"/>
    </location>
</feature>
<feature type="compositionally biased region" description="Basic and acidic residues" evidence="1">
    <location>
        <begin position="239"/>
        <end position="250"/>
    </location>
</feature>
<keyword evidence="2" id="KW-0472">Membrane</keyword>
<proteinExistence type="predicted"/>
<keyword evidence="2" id="KW-1133">Transmembrane helix</keyword>
<dbReference type="HOGENOM" id="CLU_073152_0_0_1"/>
<comment type="caution">
    <text evidence="3">The sequence shown here is derived from an EMBL/GenBank/DDBJ whole genome shotgun (WGS) entry which is preliminary data.</text>
</comment>
<sequence>MSSTKTLILTATYPADFSPPNSSRHHRLHRRIISALHIGGLLASLIATALFSAAIPKWNANFFHNTGPSSGDWTDGMPLGPLTFSFLYHAIVLIHARIRSVRHSSMQSPMPSPSPRWIFVHITVLVLVLLSLLPALFLAGYGALFRVWRPAIRTQSGILVCNMMNVFSHECEPVLYYIGNLQIGGIVFGALVGAVHFILLLDALRGLRRHMLVKQLQREKLAHYGAHEGRARRKGSRGSRRDLRTRHESSPRAGEVAGQHEHDHRHQHQPQRPQDYPTQMAVASPDSLGGSGTGPPPQQLQDRPPYFIRPPEQSRAGVSRWQG</sequence>
<dbReference type="RefSeq" id="XP_007729887.1">
    <property type="nucleotide sequence ID" value="XM_007731697.1"/>
</dbReference>
<dbReference type="OrthoDB" id="5279542at2759"/>
<organism evidence="3 4">
    <name type="scientific">Capronia epimyces CBS 606.96</name>
    <dbReference type="NCBI Taxonomy" id="1182542"/>
    <lineage>
        <taxon>Eukaryota</taxon>
        <taxon>Fungi</taxon>
        <taxon>Dikarya</taxon>
        <taxon>Ascomycota</taxon>
        <taxon>Pezizomycotina</taxon>
        <taxon>Eurotiomycetes</taxon>
        <taxon>Chaetothyriomycetidae</taxon>
        <taxon>Chaetothyriales</taxon>
        <taxon>Herpotrichiellaceae</taxon>
        <taxon>Capronia</taxon>
    </lineage>
</organism>